<reference evidence="4" key="1">
    <citation type="submission" date="2014-12" db="EMBL/GenBank/DDBJ databases">
        <title>Genome Sequence of Valsa Canker Pathogens Uncovers a Specific Adaption of Colonization on Woody Bark.</title>
        <authorList>
            <person name="Yin Z."/>
            <person name="Liu H."/>
            <person name="Gao X."/>
            <person name="Li Z."/>
            <person name="Song N."/>
            <person name="Ke X."/>
            <person name="Dai Q."/>
            <person name="Wu Y."/>
            <person name="Sun Y."/>
            <person name="Xu J.-R."/>
            <person name="Kang Z.K."/>
            <person name="Wang L."/>
            <person name="Huang L."/>
        </authorList>
    </citation>
    <scope>NUCLEOTIDE SEQUENCE [LARGE SCALE GENOMIC DNA]</scope>
    <source>
        <strain evidence="4">03-8</strain>
    </source>
</reference>
<dbReference type="GO" id="GO:0016491">
    <property type="term" value="F:oxidoreductase activity"/>
    <property type="evidence" value="ECO:0007669"/>
    <property type="project" value="UniProtKB-KW"/>
</dbReference>
<accession>A0A194W456</accession>
<dbReference type="PROSITE" id="PS00065">
    <property type="entry name" value="D_2_HYDROXYACID_DH_1"/>
    <property type="match status" value="1"/>
</dbReference>
<gene>
    <name evidence="4" type="ORF">VM1G_07033</name>
</gene>
<dbReference type="PANTHER" id="PTHR43333:SF1">
    <property type="entry name" value="D-ISOMER SPECIFIC 2-HYDROXYACID DEHYDROGENASE NAD-BINDING DOMAIN-CONTAINING PROTEIN"/>
    <property type="match status" value="1"/>
</dbReference>
<evidence type="ECO:0000256" key="1">
    <source>
        <dbReference type="ARBA" id="ARBA00023002"/>
    </source>
</evidence>
<dbReference type="AlphaFoldDB" id="A0A194W456"/>
<keyword evidence="5" id="KW-1185">Reference proteome</keyword>
<proteinExistence type="predicted"/>
<keyword evidence="2" id="KW-0520">NAD</keyword>
<dbReference type="Proteomes" id="UP000078559">
    <property type="component" value="Chromosome 7"/>
</dbReference>
<sequence length="361" mass="40088">MVLVRFNKTPPNKTLKGHKLLVVMPSWRPSKEDIDAVKAQYPDLEVQTGDVDKITKEEWKDVTILLTGYSRDGLPEKDWVPKLEYVQLSSAGANAVVSDPLFTDTDVAFCTANGVHGPQISEWIIATFLSFQHHLSSYLDQQRSGKWNRSNVPTVDAVKQRVGILGYGSIGRQTARVATAMGMEVYAYTLHERKTPESKRDDTYTPAGLGDPEGIFPTKWFFGESKEELHNFLGSGLDLLVVAMPLTQKTTGMISAPEFQVLSGRKTFISNIARGPIVNTDDLIEALNNEVIRGAALDVTDPEPLPDGHPLWSAKNAIVTPHISGISTSYFDRVWAILNLNLQRLSEGKEYTNKVNKKEGY</sequence>
<dbReference type="EMBL" id="CM003104">
    <property type="protein sequence ID" value="KUI71249.1"/>
    <property type="molecule type" value="Genomic_DNA"/>
</dbReference>
<dbReference type="CDD" id="cd12163">
    <property type="entry name" value="2-Hacid_dh_5"/>
    <property type="match status" value="1"/>
</dbReference>
<organism evidence="4 5">
    <name type="scientific">Cytospora mali</name>
    <name type="common">Apple Valsa canker fungus</name>
    <name type="synonym">Valsa mali</name>
    <dbReference type="NCBI Taxonomy" id="578113"/>
    <lineage>
        <taxon>Eukaryota</taxon>
        <taxon>Fungi</taxon>
        <taxon>Dikarya</taxon>
        <taxon>Ascomycota</taxon>
        <taxon>Pezizomycotina</taxon>
        <taxon>Sordariomycetes</taxon>
        <taxon>Sordariomycetidae</taxon>
        <taxon>Diaporthales</taxon>
        <taxon>Cytosporaceae</taxon>
        <taxon>Cytospora</taxon>
    </lineage>
</organism>
<dbReference type="InterPro" id="IPR036291">
    <property type="entry name" value="NAD(P)-bd_dom_sf"/>
</dbReference>
<feature type="domain" description="D-isomer specific 2-hydroxyacid dehydrogenase NAD-binding" evidence="3">
    <location>
        <begin position="126"/>
        <end position="198"/>
    </location>
</feature>
<dbReference type="Pfam" id="PF02826">
    <property type="entry name" value="2-Hacid_dh_C"/>
    <property type="match status" value="2"/>
</dbReference>
<dbReference type="InterPro" id="IPR029752">
    <property type="entry name" value="D-isomer_DH_CS1"/>
</dbReference>
<dbReference type="PANTHER" id="PTHR43333">
    <property type="entry name" value="2-HACID_DH_C DOMAIN-CONTAINING PROTEIN"/>
    <property type="match status" value="1"/>
</dbReference>
<evidence type="ECO:0000256" key="2">
    <source>
        <dbReference type="ARBA" id="ARBA00023027"/>
    </source>
</evidence>
<feature type="domain" description="D-isomer specific 2-hydroxyacid dehydrogenase NAD-binding" evidence="3">
    <location>
        <begin position="237"/>
        <end position="324"/>
    </location>
</feature>
<dbReference type="Gene3D" id="3.40.50.720">
    <property type="entry name" value="NAD(P)-binding Rossmann-like Domain"/>
    <property type="match status" value="2"/>
</dbReference>
<dbReference type="GO" id="GO:0051287">
    <property type="term" value="F:NAD binding"/>
    <property type="evidence" value="ECO:0007669"/>
    <property type="project" value="InterPro"/>
</dbReference>
<evidence type="ECO:0000259" key="3">
    <source>
        <dbReference type="Pfam" id="PF02826"/>
    </source>
</evidence>
<dbReference type="InterPro" id="IPR006140">
    <property type="entry name" value="D-isomer_DH_NAD-bd"/>
</dbReference>
<keyword evidence="1" id="KW-0560">Oxidoreductase</keyword>
<name>A0A194W456_CYTMA</name>
<evidence type="ECO:0000313" key="4">
    <source>
        <dbReference type="EMBL" id="KUI71249.1"/>
    </source>
</evidence>
<evidence type="ECO:0000313" key="5">
    <source>
        <dbReference type="Proteomes" id="UP000078559"/>
    </source>
</evidence>
<protein>
    <submittedName>
        <fullName evidence="4">D-2-hydroxyacid dehydrogenase</fullName>
    </submittedName>
</protein>
<dbReference type="SMR" id="A0A194W456"/>
<dbReference type="OrthoDB" id="298012at2759"/>
<dbReference type="SUPFAM" id="SSF51735">
    <property type="entry name" value="NAD(P)-binding Rossmann-fold domains"/>
    <property type="match status" value="1"/>
</dbReference>